<comment type="caution">
    <text evidence="8">The sequence shown here is derived from an EMBL/GenBank/DDBJ whole genome shotgun (WGS) entry which is preliminary data.</text>
</comment>
<evidence type="ECO:0000313" key="8">
    <source>
        <dbReference type="EMBL" id="MDR5874940.1"/>
    </source>
</evidence>
<dbReference type="InterPro" id="IPR012340">
    <property type="entry name" value="NA-bd_OB-fold"/>
</dbReference>
<evidence type="ECO:0000259" key="7">
    <source>
        <dbReference type="PROSITE" id="PS50126"/>
    </source>
</evidence>
<dbReference type="EMBL" id="JARWAI010000005">
    <property type="protein sequence ID" value="MDR5874940.1"/>
    <property type="molecule type" value="Genomic_DNA"/>
</dbReference>
<feature type="domain" description="S1 motif" evidence="7">
    <location>
        <begin position="105"/>
        <end position="171"/>
    </location>
</feature>
<dbReference type="InterPro" id="IPR050437">
    <property type="entry name" value="Ribos_protein_bS1-like"/>
</dbReference>
<dbReference type="Gene3D" id="2.40.50.140">
    <property type="entry name" value="Nucleic acid-binding proteins"/>
    <property type="match status" value="6"/>
</dbReference>
<evidence type="ECO:0000256" key="6">
    <source>
        <dbReference type="PIRNR" id="PIRNR002111"/>
    </source>
</evidence>
<feature type="domain" description="S1 motif" evidence="7">
    <location>
        <begin position="451"/>
        <end position="520"/>
    </location>
</feature>
<protein>
    <recommendedName>
        <fullName evidence="6">30S ribosomal protein S1</fullName>
    </recommendedName>
</protein>
<dbReference type="Proteomes" id="UP001269267">
    <property type="component" value="Unassembled WGS sequence"/>
</dbReference>
<dbReference type="RefSeq" id="WP_230446859.1">
    <property type="nucleotide sequence ID" value="NZ_JARWAI010000005.1"/>
</dbReference>
<dbReference type="CDD" id="cd05691">
    <property type="entry name" value="S1_RPS1_repeat_ec6"/>
    <property type="match status" value="1"/>
</dbReference>
<dbReference type="PRINTS" id="PR00681">
    <property type="entry name" value="RIBOSOMALS1"/>
</dbReference>
<dbReference type="SMART" id="SM00316">
    <property type="entry name" value="S1"/>
    <property type="match status" value="6"/>
</dbReference>
<dbReference type="CDD" id="cd04465">
    <property type="entry name" value="S1_RPS1_repeat_ec2_hs2"/>
    <property type="match status" value="1"/>
</dbReference>
<dbReference type="CDD" id="cd05688">
    <property type="entry name" value="S1_RPS1_repeat_ec3"/>
    <property type="match status" value="1"/>
</dbReference>
<accession>A0ABU1GBT8</accession>
<keyword evidence="4 6" id="KW-0689">Ribosomal protein</keyword>
<evidence type="ECO:0000256" key="4">
    <source>
        <dbReference type="ARBA" id="ARBA00022980"/>
    </source>
</evidence>
<dbReference type="NCBIfam" id="TIGR00717">
    <property type="entry name" value="rpsA"/>
    <property type="match status" value="1"/>
</dbReference>
<feature type="domain" description="S1 motif" evidence="7">
    <location>
        <begin position="277"/>
        <end position="347"/>
    </location>
</feature>
<feature type="domain" description="S1 motif" evidence="7">
    <location>
        <begin position="21"/>
        <end position="87"/>
    </location>
</feature>
<dbReference type="PANTHER" id="PTHR10724">
    <property type="entry name" value="30S RIBOSOMAL PROTEIN S1"/>
    <property type="match status" value="1"/>
</dbReference>
<evidence type="ECO:0000256" key="1">
    <source>
        <dbReference type="ARBA" id="ARBA00006767"/>
    </source>
</evidence>
<name>A0ABU1GBT8_9GAMM</name>
<dbReference type="GO" id="GO:0005840">
    <property type="term" value="C:ribosome"/>
    <property type="evidence" value="ECO:0007669"/>
    <property type="project" value="UniProtKB-KW"/>
</dbReference>
<dbReference type="PIRSF" id="PIRSF002111">
    <property type="entry name" value="RpsA"/>
    <property type="match status" value="1"/>
</dbReference>
<dbReference type="Pfam" id="PF00575">
    <property type="entry name" value="S1"/>
    <property type="match status" value="5"/>
</dbReference>
<evidence type="ECO:0000256" key="3">
    <source>
        <dbReference type="ARBA" id="ARBA00022884"/>
    </source>
</evidence>
<gene>
    <name evidence="8" type="primary">rpsA</name>
    <name evidence="8" type="ORF">QC815_08380</name>
</gene>
<dbReference type="InterPro" id="IPR003029">
    <property type="entry name" value="S1_domain"/>
</dbReference>
<comment type="function">
    <text evidence="6">Binds mRNA; thus facilitating recognition of the initiation point. It is needed to translate mRNA with a short Shine-Dalgarno (SD) purine-rich sequence.</text>
</comment>
<keyword evidence="9" id="KW-1185">Reference proteome</keyword>
<keyword evidence="3 6" id="KW-0694">RNA-binding</keyword>
<dbReference type="NCBIfam" id="NF004951">
    <property type="entry name" value="PRK06299.1-1"/>
    <property type="match status" value="1"/>
</dbReference>
<dbReference type="PROSITE" id="PS50126">
    <property type="entry name" value="S1"/>
    <property type="match status" value="6"/>
</dbReference>
<reference evidence="8 9" key="1">
    <citation type="submission" date="2023-04" db="EMBL/GenBank/DDBJ databases">
        <title>A long-awaited taxogenomic arrangement of the family Halomonadaceae.</title>
        <authorList>
            <person name="De La Haba R."/>
            <person name="Chuvochina M."/>
            <person name="Wittouck S."/>
            <person name="Arahal D.R."/>
            <person name="Sanchez-Porro C."/>
            <person name="Hugenholtz P."/>
            <person name="Ventosa A."/>
        </authorList>
    </citation>
    <scope>NUCLEOTIDE SEQUENCE [LARGE SCALE GENOMIC DNA]</scope>
    <source>
        <strain evidence="8 9">DSM 18042</strain>
    </source>
</reference>
<dbReference type="NCBIfam" id="NF004952">
    <property type="entry name" value="PRK06299.1-2"/>
    <property type="match status" value="1"/>
</dbReference>
<sequence length="558" mass="61424">MSESFAELFEQSLNDINMEPGAIVAAQVVDIDGDWVTVNAGLKSEGQIPAAQFRDENGELNIAIGDDVHVALEAVEDGFGETRLSREKAKRAEAWKILEAAFEKDEVVKGVINGKVKGGFTVDVDSIRAFLPGSLVDVRPVRDTAHLENKELDFKVIKLDPKRNNVVVSRRAVLEAENSAEREALLATLQEGQQIKGIVKNLTDYGAFVDLGGVDGLLHITDMAWKRIKHPSEIVAVGDEVNVKVLKFDRERNRVSLGLKQLGEDPWVNIKDRYPEGTKVHAVVTNLTDYGCFAELEEGVEGLVHVSEMDWTNKNIHPSKVVQVGDDVDVMVLDIDEERRRISLGIKQCTANPWETFNAEYNKGDRVSGTIKSITDFGIFIGLEGGIDGLVHLSDISWTETGEEAVRNFKKGDEAEAVILSIDPERERISLGIKQMDSDPVAEYLSVNDKGSIVTGRVVEVDAKEAHVELATDVVAVLKASEIAADRVEDARNVLSEGDSVEARIVSVDRKSRQINLSIKAKEQDDTRQNLKKLRDQEPETGGATTIGDLIKQQMGQD</sequence>
<dbReference type="SUPFAM" id="SSF50249">
    <property type="entry name" value="Nucleic acid-binding proteins"/>
    <property type="match status" value="6"/>
</dbReference>
<dbReference type="PANTHER" id="PTHR10724:SF7">
    <property type="entry name" value="SMALL RIBOSOMAL SUBUNIT PROTEIN BS1C"/>
    <property type="match status" value="1"/>
</dbReference>
<comment type="similarity">
    <text evidence="1 6">Belongs to the bacterial ribosomal protein bS1 family.</text>
</comment>
<dbReference type="NCBIfam" id="NF004954">
    <property type="entry name" value="PRK06299.1-4"/>
    <property type="match status" value="1"/>
</dbReference>
<organism evidence="8 9">
    <name type="scientific">Vreelandella gomseomensis</name>
    <dbReference type="NCBI Taxonomy" id="370766"/>
    <lineage>
        <taxon>Bacteria</taxon>
        <taxon>Pseudomonadati</taxon>
        <taxon>Pseudomonadota</taxon>
        <taxon>Gammaproteobacteria</taxon>
        <taxon>Oceanospirillales</taxon>
        <taxon>Halomonadaceae</taxon>
        <taxon>Vreelandella</taxon>
    </lineage>
</organism>
<keyword evidence="2" id="KW-0677">Repeat</keyword>
<feature type="domain" description="S1 motif" evidence="7">
    <location>
        <begin position="364"/>
        <end position="434"/>
    </location>
</feature>
<evidence type="ECO:0000313" key="9">
    <source>
        <dbReference type="Proteomes" id="UP001269267"/>
    </source>
</evidence>
<dbReference type="InterPro" id="IPR035104">
    <property type="entry name" value="Ribosomal_protein_S1-like"/>
</dbReference>
<evidence type="ECO:0000256" key="5">
    <source>
        <dbReference type="ARBA" id="ARBA00023274"/>
    </source>
</evidence>
<dbReference type="CDD" id="cd05687">
    <property type="entry name" value="S1_RPS1_repeat_ec1_hs1"/>
    <property type="match status" value="1"/>
</dbReference>
<feature type="domain" description="S1 motif" evidence="7">
    <location>
        <begin position="192"/>
        <end position="260"/>
    </location>
</feature>
<proteinExistence type="inferred from homology"/>
<dbReference type="InterPro" id="IPR000110">
    <property type="entry name" value="Ribosomal_bS1"/>
</dbReference>
<keyword evidence="5 6" id="KW-0687">Ribonucleoprotein</keyword>
<evidence type="ECO:0000256" key="2">
    <source>
        <dbReference type="ARBA" id="ARBA00022737"/>
    </source>
</evidence>